<evidence type="ECO:0000313" key="7">
    <source>
        <dbReference type="Proteomes" id="UP001596432"/>
    </source>
</evidence>
<evidence type="ECO:0000259" key="5">
    <source>
        <dbReference type="Pfam" id="PF02826"/>
    </source>
</evidence>
<name>A0ABD5Y3W0_9EURY</name>
<comment type="caution">
    <text evidence="6">The sequence shown here is derived from an EMBL/GenBank/DDBJ whole genome shotgun (WGS) entry which is preliminary data.</text>
</comment>
<evidence type="ECO:0000313" key="6">
    <source>
        <dbReference type="EMBL" id="MFC7139074.1"/>
    </source>
</evidence>
<organism evidence="6 7">
    <name type="scientific">Halosimplex aquaticum</name>
    <dbReference type="NCBI Taxonomy" id="3026162"/>
    <lineage>
        <taxon>Archaea</taxon>
        <taxon>Methanobacteriati</taxon>
        <taxon>Methanobacteriota</taxon>
        <taxon>Stenosarchaea group</taxon>
        <taxon>Halobacteria</taxon>
        <taxon>Halobacteriales</taxon>
        <taxon>Haloarculaceae</taxon>
        <taxon>Halosimplex</taxon>
    </lineage>
</organism>
<evidence type="ECO:0000256" key="2">
    <source>
        <dbReference type="ARBA" id="ARBA00023027"/>
    </source>
</evidence>
<sequence length="328" mass="35359">MAGQERIVVLNQSAHGIPASEYAAELRRRLPDYHVKLPRTEGEARTTVGQARIVTGLHMDEELLARADELRLFACGSAGVGHLPLDAFRERGVAVTNASGVHGPNIAEHVIGWLLAFARRLDEGWRREQESLWQHFQGGELQGSTVTVVGMGAIGQAVVERLEGFGVETVGARYSPEKGGPTDDVVGFTDEEAFQGALTRSDYVVVAAPLTDETRGLVGSSEIAAMPTDAVLINVGRGPIVDTDALVSAIRGNKLAGAGLDVTDPEPLPADHPLWEFDNVRITPHNSGATPEYWTRLADILESNLERIDETGRYDDLENQVVSPESGD</sequence>
<keyword evidence="2" id="KW-0520">NAD</keyword>
<dbReference type="InterPro" id="IPR036291">
    <property type="entry name" value="NAD(P)-bd_dom_sf"/>
</dbReference>
<evidence type="ECO:0000256" key="1">
    <source>
        <dbReference type="ARBA" id="ARBA00023002"/>
    </source>
</evidence>
<dbReference type="EMBL" id="JBHTAS010000001">
    <property type="protein sequence ID" value="MFC7139074.1"/>
    <property type="molecule type" value="Genomic_DNA"/>
</dbReference>
<dbReference type="FunFam" id="3.40.50.720:FF:000363">
    <property type="entry name" value="D-isomer specific 2-hydroxyacid dehydrogenase"/>
    <property type="match status" value="1"/>
</dbReference>
<dbReference type="CDD" id="cd05300">
    <property type="entry name" value="2-Hacid_dh_1"/>
    <property type="match status" value="1"/>
</dbReference>
<feature type="domain" description="D-isomer specific 2-hydroxyacid dehydrogenase catalytic" evidence="4">
    <location>
        <begin position="49"/>
        <end position="306"/>
    </location>
</feature>
<dbReference type="InterPro" id="IPR006140">
    <property type="entry name" value="D-isomer_DH_NAD-bd"/>
</dbReference>
<proteinExistence type="inferred from homology"/>
<feature type="domain" description="D-isomer specific 2-hydroxyacid dehydrogenase NAD-binding" evidence="5">
    <location>
        <begin position="112"/>
        <end position="286"/>
    </location>
</feature>
<dbReference type="GeneID" id="78819322"/>
<keyword evidence="1 3" id="KW-0560">Oxidoreductase</keyword>
<evidence type="ECO:0000259" key="4">
    <source>
        <dbReference type="Pfam" id="PF00389"/>
    </source>
</evidence>
<dbReference type="AlphaFoldDB" id="A0ABD5Y3W0"/>
<dbReference type="InterPro" id="IPR006139">
    <property type="entry name" value="D-isomer_2_OHA_DH_cat_dom"/>
</dbReference>
<accession>A0ABD5Y3W0</accession>
<dbReference type="SUPFAM" id="SSF51735">
    <property type="entry name" value="NAD(P)-binding Rossmann-fold domains"/>
    <property type="match status" value="1"/>
</dbReference>
<evidence type="ECO:0000256" key="3">
    <source>
        <dbReference type="RuleBase" id="RU003719"/>
    </source>
</evidence>
<dbReference type="PRINTS" id="PR00411">
    <property type="entry name" value="PNDRDTASEI"/>
</dbReference>
<dbReference type="PANTHER" id="PTHR10996">
    <property type="entry name" value="2-HYDROXYACID DEHYDROGENASE-RELATED"/>
    <property type="match status" value="1"/>
</dbReference>
<dbReference type="InterPro" id="IPR029753">
    <property type="entry name" value="D-isomer_DH_CS"/>
</dbReference>
<dbReference type="Proteomes" id="UP001596432">
    <property type="component" value="Unassembled WGS sequence"/>
</dbReference>
<dbReference type="Pfam" id="PF02826">
    <property type="entry name" value="2-Hacid_dh_C"/>
    <property type="match status" value="1"/>
</dbReference>
<gene>
    <name evidence="6" type="ORF">ACFQMA_04375</name>
</gene>
<dbReference type="InterPro" id="IPR050223">
    <property type="entry name" value="D-isomer_2-hydroxyacid_DH"/>
</dbReference>
<dbReference type="PROSITE" id="PS00671">
    <property type="entry name" value="D_2_HYDROXYACID_DH_3"/>
    <property type="match status" value="1"/>
</dbReference>
<dbReference type="Pfam" id="PF00389">
    <property type="entry name" value="2-Hacid_dh"/>
    <property type="match status" value="1"/>
</dbReference>
<reference evidence="6 7" key="1">
    <citation type="journal article" date="2019" name="Int. J. Syst. Evol. Microbiol.">
        <title>The Global Catalogue of Microorganisms (GCM) 10K type strain sequencing project: providing services to taxonomists for standard genome sequencing and annotation.</title>
        <authorList>
            <consortium name="The Broad Institute Genomics Platform"/>
            <consortium name="The Broad Institute Genome Sequencing Center for Infectious Disease"/>
            <person name="Wu L."/>
            <person name="Ma J."/>
        </authorList>
    </citation>
    <scope>NUCLEOTIDE SEQUENCE [LARGE SCALE GENOMIC DNA]</scope>
    <source>
        <strain evidence="6 7">XZYJT29</strain>
    </source>
</reference>
<protein>
    <submittedName>
        <fullName evidence="6">D-2-hydroxyacid dehydrogenase</fullName>
    </submittedName>
</protein>
<dbReference type="SUPFAM" id="SSF52283">
    <property type="entry name" value="Formate/glycerate dehydrogenase catalytic domain-like"/>
    <property type="match status" value="1"/>
</dbReference>
<dbReference type="Gene3D" id="3.40.50.720">
    <property type="entry name" value="NAD(P)-binding Rossmann-like Domain"/>
    <property type="match status" value="2"/>
</dbReference>
<dbReference type="RefSeq" id="WP_274324675.1">
    <property type="nucleotide sequence ID" value="NZ_CP118158.1"/>
</dbReference>
<dbReference type="GO" id="GO:0016491">
    <property type="term" value="F:oxidoreductase activity"/>
    <property type="evidence" value="ECO:0007669"/>
    <property type="project" value="UniProtKB-KW"/>
</dbReference>
<comment type="similarity">
    <text evidence="3">Belongs to the D-isomer specific 2-hydroxyacid dehydrogenase family.</text>
</comment>
<dbReference type="PANTHER" id="PTHR10996:SF178">
    <property type="entry name" value="2-HYDROXYACID DEHYDROGENASE YGL185C-RELATED"/>
    <property type="match status" value="1"/>
</dbReference>
<keyword evidence="7" id="KW-1185">Reference proteome</keyword>